<dbReference type="Gene3D" id="3.50.50.60">
    <property type="entry name" value="FAD/NAD(P)-binding domain"/>
    <property type="match status" value="1"/>
</dbReference>
<dbReference type="EC" id="1.17.8.1" evidence="4"/>
<protein>
    <submittedName>
        <fullName evidence="4">Hydroxysqualene dehydroxylase HpnE</fullName>
        <ecNumber evidence="4">1.17.8.1</ecNumber>
    </submittedName>
</protein>
<dbReference type="InterPro" id="IPR001613">
    <property type="entry name" value="Flavin_amine_oxidase"/>
</dbReference>
<accession>A0ABV7PGY2</accession>
<comment type="cofactor">
    <cofactor evidence="1">
        <name>FAD</name>
        <dbReference type="ChEBI" id="CHEBI:57692"/>
    </cofactor>
</comment>
<proteinExistence type="predicted"/>
<evidence type="ECO:0000259" key="3">
    <source>
        <dbReference type="Pfam" id="PF01593"/>
    </source>
</evidence>
<evidence type="ECO:0000256" key="2">
    <source>
        <dbReference type="ARBA" id="ARBA00023002"/>
    </source>
</evidence>
<keyword evidence="2 4" id="KW-0560">Oxidoreductase</keyword>
<dbReference type="InterPro" id="IPR036188">
    <property type="entry name" value="FAD/NAD-bd_sf"/>
</dbReference>
<organism evidence="4 5">
    <name type="scientific">Massilia haematophila</name>
    <dbReference type="NCBI Taxonomy" id="457923"/>
    <lineage>
        <taxon>Bacteria</taxon>
        <taxon>Pseudomonadati</taxon>
        <taxon>Pseudomonadota</taxon>
        <taxon>Betaproteobacteria</taxon>
        <taxon>Burkholderiales</taxon>
        <taxon>Oxalobacteraceae</taxon>
        <taxon>Telluria group</taxon>
        <taxon>Massilia</taxon>
    </lineage>
</organism>
<sequence>MCAAKSGKGADLDVAVVGGGWAGCAAAVELADKGARVTVFEAARTLGGRARGVELQGKMLDNGQHILLGAYDQTLKLVKRVGVDPAAALLRLPLQMRYPAGAGGMDFVAPRLPAPWHMVVALWRAKGLEREDKMALARFTTSARWMGWRLNDDVPVSVLLARFDQTPRLIRLMWQPLCLAALNTPLERASSNVFLAVLRDSLGAHRAASDMLIPRLELGALFPQAAARHIERRSGAVHAGAKVGAIARTAAGWEVKANGQANGQASGGDWRRFDALVLATPPAAAGALLTPLPEAAALAAQLAAFDYEPISTCYLQYDEALRLPLPFCALLEDPAARRFGQFVFDRGQLDPGQGGLLAVVISAAGAAAALDQDALASLVASQLAQAFGQPSLATPRWSRVITDKRATFACLPGLSRPGNASGLPGLVLAGDYTASDYPATLESAVRSGQGAATAILAYGRLARENGSLSHGGGATPAGSVQ</sequence>
<dbReference type="NCBIfam" id="TIGR03467">
    <property type="entry name" value="HpnE"/>
    <property type="match status" value="1"/>
</dbReference>
<evidence type="ECO:0000313" key="4">
    <source>
        <dbReference type="EMBL" id="MFC3457701.1"/>
    </source>
</evidence>
<dbReference type="InterPro" id="IPR002937">
    <property type="entry name" value="Amino_oxidase"/>
</dbReference>
<dbReference type="PROSITE" id="PS51257">
    <property type="entry name" value="PROKAR_LIPOPROTEIN"/>
    <property type="match status" value="1"/>
</dbReference>
<dbReference type="InterPro" id="IPR050464">
    <property type="entry name" value="Zeta_carotene_desat/Oxidored"/>
</dbReference>
<keyword evidence="5" id="KW-1185">Reference proteome</keyword>
<dbReference type="RefSeq" id="WP_379734042.1">
    <property type="nucleotide sequence ID" value="NZ_JBHRVV010000001.1"/>
</dbReference>
<name>A0ABV7PGY2_9BURK</name>
<dbReference type="EMBL" id="JBHRVV010000001">
    <property type="protein sequence ID" value="MFC3457701.1"/>
    <property type="molecule type" value="Genomic_DNA"/>
</dbReference>
<evidence type="ECO:0000256" key="1">
    <source>
        <dbReference type="ARBA" id="ARBA00001974"/>
    </source>
</evidence>
<comment type="caution">
    <text evidence="4">The sequence shown here is derived from an EMBL/GenBank/DDBJ whole genome shotgun (WGS) entry which is preliminary data.</text>
</comment>
<evidence type="ECO:0000313" key="5">
    <source>
        <dbReference type="Proteomes" id="UP001595665"/>
    </source>
</evidence>
<dbReference type="Pfam" id="PF01593">
    <property type="entry name" value="Amino_oxidase"/>
    <property type="match status" value="1"/>
</dbReference>
<reference evidence="5" key="1">
    <citation type="journal article" date="2019" name="Int. J. Syst. Evol. Microbiol.">
        <title>The Global Catalogue of Microorganisms (GCM) 10K type strain sequencing project: providing services to taxonomists for standard genome sequencing and annotation.</title>
        <authorList>
            <consortium name="The Broad Institute Genomics Platform"/>
            <consortium name="The Broad Institute Genome Sequencing Center for Infectious Disease"/>
            <person name="Wu L."/>
            <person name="Ma J."/>
        </authorList>
    </citation>
    <scope>NUCLEOTIDE SEQUENCE [LARGE SCALE GENOMIC DNA]</scope>
    <source>
        <strain evidence="5">CCM 7480</strain>
    </source>
</reference>
<dbReference type="Proteomes" id="UP001595665">
    <property type="component" value="Unassembled WGS sequence"/>
</dbReference>
<dbReference type="PRINTS" id="PR00757">
    <property type="entry name" value="AMINEOXDASEF"/>
</dbReference>
<gene>
    <name evidence="4" type="primary">hpnE</name>
    <name evidence="4" type="ORF">ACFOPH_05500</name>
</gene>
<feature type="domain" description="Amine oxidase" evidence="3">
    <location>
        <begin position="22"/>
        <end position="456"/>
    </location>
</feature>
<dbReference type="PANTHER" id="PTHR42923:SF47">
    <property type="entry name" value="BLR3003 PROTEIN"/>
    <property type="match status" value="1"/>
</dbReference>
<dbReference type="GO" id="GO:0016491">
    <property type="term" value="F:oxidoreductase activity"/>
    <property type="evidence" value="ECO:0007669"/>
    <property type="project" value="UniProtKB-KW"/>
</dbReference>
<dbReference type="PANTHER" id="PTHR42923">
    <property type="entry name" value="PROTOPORPHYRINOGEN OXIDASE"/>
    <property type="match status" value="1"/>
</dbReference>
<dbReference type="SUPFAM" id="SSF51905">
    <property type="entry name" value="FAD/NAD(P)-binding domain"/>
    <property type="match status" value="1"/>
</dbReference>
<dbReference type="InterPro" id="IPR017830">
    <property type="entry name" value="SQase_HpnE"/>
</dbReference>